<dbReference type="AlphaFoldDB" id="A0A1I5QI00"/>
<sequence length="348" mass="40712">MSKYKICLIYPYFGKMPWYFKFFVASCKFNPDIDFIIFTDNRIGEKLPENVKVNYTTLQEVEQLASINIGFQVNIPRPYKLCDFKPAYGVIFENTIKGYDFWGHGDLDVIFGNIRNFITDEILDNHDVIAVREEYVTGFFTLFRNIPLINRLYEQSKDFKLVFRNGKNFTFDECNNLFSQLQAGQSIFELTSEVESMTHVVKRLDQQGIIRAHFDLFVVESNPGNLFWNQGQLSYNDEYEIMLYHLILFKELPSHIPASLKEVPSSYYINENYFSKLSPGSIPGKIEKLFVKGYLSLKNMKRPSLPQIEKNIPQKDFDENEAFEEIEVMIVSNDKKIIRKKKKALTDA</sequence>
<protein>
    <submittedName>
        <fullName evidence="1">Uncharacterized protein</fullName>
    </submittedName>
</protein>
<dbReference type="STRING" id="1079859.SAMN04515674_103209"/>
<evidence type="ECO:0000313" key="1">
    <source>
        <dbReference type="EMBL" id="SFP45845.1"/>
    </source>
</evidence>
<organism evidence="1 2">
    <name type="scientific">Pseudarcicella hirudinis</name>
    <dbReference type="NCBI Taxonomy" id="1079859"/>
    <lineage>
        <taxon>Bacteria</taxon>
        <taxon>Pseudomonadati</taxon>
        <taxon>Bacteroidota</taxon>
        <taxon>Cytophagia</taxon>
        <taxon>Cytophagales</taxon>
        <taxon>Flectobacillaceae</taxon>
        <taxon>Pseudarcicella</taxon>
    </lineage>
</organism>
<name>A0A1I5QI00_9BACT</name>
<gene>
    <name evidence="1" type="ORF">SAMN04515674_103209</name>
</gene>
<dbReference type="InterPro" id="IPR046733">
    <property type="entry name" value="DUF6625"/>
</dbReference>
<dbReference type="EMBL" id="FOXH01000003">
    <property type="protein sequence ID" value="SFP45845.1"/>
    <property type="molecule type" value="Genomic_DNA"/>
</dbReference>
<dbReference type="Proteomes" id="UP000199306">
    <property type="component" value="Unassembled WGS sequence"/>
</dbReference>
<accession>A0A1I5QI00</accession>
<dbReference type="RefSeq" id="WP_177219317.1">
    <property type="nucleotide sequence ID" value="NZ_FOXH01000003.1"/>
</dbReference>
<dbReference type="Pfam" id="PF20330">
    <property type="entry name" value="DUF6625"/>
    <property type="match status" value="1"/>
</dbReference>
<keyword evidence="2" id="KW-1185">Reference proteome</keyword>
<reference evidence="1 2" key="1">
    <citation type="submission" date="2016-10" db="EMBL/GenBank/DDBJ databases">
        <authorList>
            <person name="de Groot N.N."/>
        </authorList>
    </citation>
    <scope>NUCLEOTIDE SEQUENCE [LARGE SCALE GENOMIC DNA]</scope>
    <source>
        <strain evidence="2">E92,LMG 26720,CCM 7988</strain>
    </source>
</reference>
<evidence type="ECO:0000313" key="2">
    <source>
        <dbReference type="Proteomes" id="UP000199306"/>
    </source>
</evidence>
<proteinExistence type="predicted"/>